<feature type="compositionally biased region" description="Acidic residues" evidence="6">
    <location>
        <begin position="321"/>
        <end position="331"/>
    </location>
</feature>
<feature type="compositionally biased region" description="Basic and acidic residues" evidence="6">
    <location>
        <begin position="297"/>
        <end position="313"/>
    </location>
</feature>
<dbReference type="PANTHER" id="PTHR12241">
    <property type="entry name" value="TUBULIN POLYGLUTAMYLASE"/>
    <property type="match status" value="1"/>
</dbReference>
<reference evidence="7 8" key="1">
    <citation type="journal article" date="2014" name="Nat. Commun.">
        <title>Klebsormidium flaccidum genome reveals primary factors for plant terrestrial adaptation.</title>
        <authorList>
            <person name="Hori K."/>
            <person name="Maruyama F."/>
            <person name="Fujisawa T."/>
            <person name="Togashi T."/>
            <person name="Yamamoto N."/>
            <person name="Seo M."/>
            <person name="Sato S."/>
            <person name="Yamada T."/>
            <person name="Mori H."/>
            <person name="Tajima N."/>
            <person name="Moriyama T."/>
            <person name="Ikeuchi M."/>
            <person name="Watanabe M."/>
            <person name="Wada H."/>
            <person name="Kobayashi K."/>
            <person name="Saito M."/>
            <person name="Masuda T."/>
            <person name="Sasaki-Sekimoto Y."/>
            <person name="Mashiguchi K."/>
            <person name="Awai K."/>
            <person name="Shimojima M."/>
            <person name="Masuda S."/>
            <person name="Iwai M."/>
            <person name="Nobusawa T."/>
            <person name="Narise T."/>
            <person name="Kondo S."/>
            <person name="Saito H."/>
            <person name="Sato R."/>
            <person name="Murakawa M."/>
            <person name="Ihara Y."/>
            <person name="Oshima-Yamada Y."/>
            <person name="Ohtaka K."/>
            <person name="Satoh M."/>
            <person name="Sonobe K."/>
            <person name="Ishii M."/>
            <person name="Ohtani R."/>
            <person name="Kanamori-Sato M."/>
            <person name="Honoki R."/>
            <person name="Miyazaki D."/>
            <person name="Mochizuki H."/>
            <person name="Umetsu J."/>
            <person name="Higashi K."/>
            <person name="Shibata D."/>
            <person name="Kamiya Y."/>
            <person name="Sato N."/>
            <person name="Nakamura Y."/>
            <person name="Tabata S."/>
            <person name="Ida S."/>
            <person name="Kurokawa K."/>
            <person name="Ohta H."/>
        </authorList>
    </citation>
    <scope>NUCLEOTIDE SEQUENCE [LARGE SCALE GENOMIC DNA]</scope>
    <source>
        <strain evidence="7 8">NIES-2285</strain>
    </source>
</reference>
<organism evidence="7 8">
    <name type="scientific">Klebsormidium nitens</name>
    <name type="common">Green alga</name>
    <name type="synonym">Ulothrix nitens</name>
    <dbReference type="NCBI Taxonomy" id="105231"/>
    <lineage>
        <taxon>Eukaryota</taxon>
        <taxon>Viridiplantae</taxon>
        <taxon>Streptophyta</taxon>
        <taxon>Klebsormidiophyceae</taxon>
        <taxon>Klebsormidiales</taxon>
        <taxon>Klebsormidiaceae</taxon>
        <taxon>Klebsormidium</taxon>
    </lineage>
</organism>
<dbReference type="InterPro" id="IPR004344">
    <property type="entry name" value="TTL/TTLL_fam"/>
</dbReference>
<sequence length="924" mass="100203">MNLSCASMDPSWLQAIPANVRRSQSGRPASSRRLSSCKSLSLKSFDLENRGFAGVGLSAVGTALETPPLSGPKLAHLLAGLTDGSVWGGPCPDRLIPSAAASTALRRLSAGRDQSRRASDTGLRKHHSQLRAVPSKADLAGEASLQGGVLGATLDPPRKEDVATGKAVLAAIAGDLAVPNAARPPDQLEELTSAAVLTSAALTSAVRPVIAKRRSAVSDPQTSGEERQRGVAGQRTNSEKATVGWGVTKTKASVNGQTVKGALAGVLDKVVSSDEIGPWSTSESRRPDVSRGLLSDSSRRGGDDLSAIERGETSYDAASADIDDISDDVSGDDASSSSSESDLADRSAELASFSGRGMPILDPSTGCADLPFRDFMPLGRLRGGSRGSASIGALQKPSGPPGVWLVPSSNTGCAPTMAFNLDGGDQLLWSVRPAPLVKIVPAGNNSVKAAFKDAGFRRVTAEANKWDMLWSGKALKVDDFKGLNKNQKVNHFPGTWELGRKDHLYKHLVAAARRHPQQYDFLPSVFLLPEDHAEWVEDSKRDPQQLYILKPRSSSRGRGVRLLRKPAELTKLRPSLVQKYVSNPHLINGYKYDLRLYVVVTSWDPLRVYVYKEGLVRFASEKYGLDRANLRKRCAHITNTSINNKGVSSEDGATVAAKWSLSALEAYFESEGLSFSDIWEEIRGVVLKTLIAVEGRVASLCQAHLPHRNNGFELYGFDVLLDADLKPWLLEVNTGPALHCPTALDKEIKFKLIRDTLHLVGFSPYDRDALAKEEEESRRMRLLGLEGRRGKGAREEDARVLRRDLQSLDDASFVAATSGRPPLLIQEGESENARRSDFERLYPGPDAERWGPLFESQRFNNTLYARWLRLQNEQSPPQANRLRRSMSGLSQTTESENGGKPSARSVGTPPLASKRSARSRSTAY</sequence>
<feature type="compositionally biased region" description="Basic and acidic residues" evidence="6">
    <location>
        <begin position="113"/>
        <end position="123"/>
    </location>
</feature>
<dbReference type="EMBL" id="DF237487">
    <property type="protein sequence ID" value="GAQ89579.1"/>
    <property type="molecule type" value="Genomic_DNA"/>
</dbReference>
<dbReference type="OrthoDB" id="202825at2759"/>
<evidence type="ECO:0000256" key="3">
    <source>
        <dbReference type="ARBA" id="ARBA00022840"/>
    </source>
</evidence>
<feature type="compositionally biased region" description="Basic and acidic residues" evidence="6">
    <location>
        <begin position="831"/>
        <end position="840"/>
    </location>
</feature>
<dbReference type="Pfam" id="PF03133">
    <property type="entry name" value="TTL"/>
    <property type="match status" value="1"/>
</dbReference>
<dbReference type="GO" id="GO:0000226">
    <property type="term" value="P:microtubule cytoskeleton organization"/>
    <property type="evidence" value="ECO:0000318"/>
    <property type="project" value="GO_Central"/>
</dbReference>
<proteinExistence type="predicted"/>
<evidence type="ECO:0000256" key="5">
    <source>
        <dbReference type="ARBA" id="ARBA00049274"/>
    </source>
</evidence>
<comment type="catalytic activity">
    <reaction evidence="5">
        <text>L-glutamyl-[protein] + L-glutamate + ATP = gamma-L-glutamyl-L-glutamyl-[protein] + ADP + phosphate + H(+)</text>
        <dbReference type="Rhea" id="RHEA:60144"/>
        <dbReference type="Rhea" id="RHEA-COMP:10208"/>
        <dbReference type="Rhea" id="RHEA-COMP:15517"/>
        <dbReference type="ChEBI" id="CHEBI:15378"/>
        <dbReference type="ChEBI" id="CHEBI:29973"/>
        <dbReference type="ChEBI" id="CHEBI:29985"/>
        <dbReference type="ChEBI" id="CHEBI:30616"/>
        <dbReference type="ChEBI" id="CHEBI:43474"/>
        <dbReference type="ChEBI" id="CHEBI:143622"/>
        <dbReference type="ChEBI" id="CHEBI:456216"/>
    </reaction>
    <physiologicalReaction direction="left-to-right" evidence="5">
        <dbReference type="Rhea" id="RHEA:60145"/>
    </physiologicalReaction>
</comment>
<feature type="region of interest" description="Disordered" evidence="6">
    <location>
        <begin position="108"/>
        <end position="134"/>
    </location>
</feature>
<gene>
    <name evidence="7" type="ORF">KFL_005380050</name>
</gene>
<dbReference type="STRING" id="105231.A0A1Y1IJF3"/>
<dbReference type="SUPFAM" id="SSF56059">
    <property type="entry name" value="Glutathione synthetase ATP-binding domain-like"/>
    <property type="match status" value="1"/>
</dbReference>
<dbReference type="GO" id="GO:0005524">
    <property type="term" value="F:ATP binding"/>
    <property type="evidence" value="ECO:0007669"/>
    <property type="project" value="UniProtKB-KW"/>
</dbReference>
<feature type="compositionally biased region" description="Polar residues" evidence="6">
    <location>
        <begin position="887"/>
        <end position="896"/>
    </location>
</feature>
<accession>A0A1Y1IJF3</accession>
<feature type="region of interest" description="Disordered" evidence="6">
    <location>
        <begin position="212"/>
        <end position="244"/>
    </location>
</feature>
<dbReference type="Gene3D" id="3.30.470.20">
    <property type="entry name" value="ATP-grasp fold, B domain"/>
    <property type="match status" value="1"/>
</dbReference>
<feature type="region of interest" description="Disordered" evidence="6">
    <location>
        <begin position="819"/>
        <end position="840"/>
    </location>
</feature>
<keyword evidence="3" id="KW-0067">ATP-binding</keyword>
<evidence type="ECO:0000256" key="2">
    <source>
        <dbReference type="ARBA" id="ARBA00022741"/>
    </source>
</evidence>
<dbReference type="Proteomes" id="UP000054558">
    <property type="component" value="Unassembled WGS sequence"/>
</dbReference>
<dbReference type="GO" id="GO:0070740">
    <property type="term" value="F:tubulin-glutamic acid ligase activity"/>
    <property type="evidence" value="ECO:0000318"/>
    <property type="project" value="GO_Central"/>
</dbReference>
<dbReference type="PANTHER" id="PTHR12241:SF145">
    <property type="entry name" value="TUBULIN POLYGLUTAMYLASE TTLL5"/>
    <property type="match status" value="1"/>
</dbReference>
<evidence type="ECO:0000256" key="6">
    <source>
        <dbReference type="SAM" id="MobiDB-lite"/>
    </source>
</evidence>
<dbReference type="PROSITE" id="PS51221">
    <property type="entry name" value="TTL"/>
    <property type="match status" value="1"/>
</dbReference>
<feature type="compositionally biased region" description="Low complexity" evidence="6">
    <location>
        <begin position="332"/>
        <end position="341"/>
    </location>
</feature>
<evidence type="ECO:0000313" key="8">
    <source>
        <dbReference type="Proteomes" id="UP000054558"/>
    </source>
</evidence>
<name>A0A1Y1IJF3_KLENI</name>
<keyword evidence="8" id="KW-1185">Reference proteome</keyword>
<keyword evidence="1 7" id="KW-0436">Ligase</keyword>
<protein>
    <recommendedName>
        <fullName evidence="4">Tubulin--tyrosine ligase-like protein 5</fullName>
    </recommendedName>
</protein>
<dbReference type="GO" id="GO:0015631">
    <property type="term" value="F:tubulin binding"/>
    <property type="evidence" value="ECO:0000318"/>
    <property type="project" value="GO_Central"/>
</dbReference>
<dbReference type="AlphaFoldDB" id="A0A1Y1IJF3"/>
<evidence type="ECO:0000256" key="4">
    <source>
        <dbReference type="ARBA" id="ARBA00041448"/>
    </source>
</evidence>
<feature type="region of interest" description="Disordered" evidence="6">
    <location>
        <begin position="874"/>
        <end position="924"/>
    </location>
</feature>
<dbReference type="GO" id="GO:0036064">
    <property type="term" value="C:ciliary basal body"/>
    <property type="evidence" value="ECO:0000318"/>
    <property type="project" value="GO_Central"/>
</dbReference>
<keyword evidence="2" id="KW-0547">Nucleotide-binding</keyword>
<feature type="region of interest" description="Disordered" evidence="6">
    <location>
        <begin position="274"/>
        <end position="347"/>
    </location>
</feature>
<evidence type="ECO:0000313" key="7">
    <source>
        <dbReference type="EMBL" id="GAQ89579.1"/>
    </source>
</evidence>
<evidence type="ECO:0000256" key="1">
    <source>
        <dbReference type="ARBA" id="ARBA00022598"/>
    </source>
</evidence>